<evidence type="ECO:0000256" key="1">
    <source>
        <dbReference type="SAM" id="SignalP"/>
    </source>
</evidence>
<feature type="chain" id="PRO_5045176679" evidence="1">
    <location>
        <begin position="36"/>
        <end position="149"/>
    </location>
</feature>
<dbReference type="Proteomes" id="UP001364224">
    <property type="component" value="Unassembled WGS sequence"/>
</dbReference>
<dbReference type="RefSeq" id="WP_334477907.1">
    <property type="nucleotide sequence ID" value="NZ_JAZHRV010000001.1"/>
</dbReference>
<proteinExistence type="predicted"/>
<name>A0ABU8B5E4_9BRAD</name>
<gene>
    <name evidence="2" type="ORF">V1286_000963</name>
</gene>
<evidence type="ECO:0000313" key="2">
    <source>
        <dbReference type="EMBL" id="MEH2553434.1"/>
    </source>
</evidence>
<comment type="caution">
    <text evidence="2">The sequence shown here is derived from an EMBL/GenBank/DDBJ whole genome shotgun (WGS) entry which is preliminary data.</text>
</comment>
<dbReference type="EMBL" id="JAZHRV010000001">
    <property type="protein sequence ID" value="MEH2553434.1"/>
    <property type="molecule type" value="Genomic_DNA"/>
</dbReference>
<keyword evidence="3" id="KW-1185">Reference proteome</keyword>
<protein>
    <submittedName>
        <fullName evidence="2">Uncharacterized protein</fullName>
    </submittedName>
</protein>
<accession>A0ABU8B5E4</accession>
<evidence type="ECO:0000313" key="3">
    <source>
        <dbReference type="Proteomes" id="UP001364224"/>
    </source>
</evidence>
<reference evidence="2 3" key="1">
    <citation type="submission" date="2024-02" db="EMBL/GenBank/DDBJ databases">
        <title>Adaptive strategies in a cosmopolitan and abundant soil bacterium.</title>
        <authorList>
            <person name="Carini P."/>
        </authorList>
    </citation>
    <scope>NUCLEOTIDE SEQUENCE [LARGE SCALE GENOMIC DNA]</scope>
    <source>
        <strain evidence="2 3">AZCC 1608</strain>
    </source>
</reference>
<sequence>MKCTKSTKEKRNAAIRNGLIALAGMGAAFGSGALAQTPPVAPTGSAVPAFGVLVGRWARTEGPYVINISGVDENGKLDASYANPRPLPFHTAEVTRDGNALKLFFELRAAGYGGSTYTLKYDAASDSLRGVYDQVVVMQKFDVVFNRTK</sequence>
<feature type="signal peptide" evidence="1">
    <location>
        <begin position="1"/>
        <end position="35"/>
    </location>
</feature>
<organism evidence="2 3">
    <name type="scientific">Bradyrhizobium algeriense</name>
    <dbReference type="NCBI Taxonomy" id="634784"/>
    <lineage>
        <taxon>Bacteria</taxon>
        <taxon>Pseudomonadati</taxon>
        <taxon>Pseudomonadota</taxon>
        <taxon>Alphaproteobacteria</taxon>
        <taxon>Hyphomicrobiales</taxon>
        <taxon>Nitrobacteraceae</taxon>
        <taxon>Bradyrhizobium</taxon>
    </lineage>
</organism>
<keyword evidence="1" id="KW-0732">Signal</keyword>